<evidence type="ECO:0000256" key="3">
    <source>
        <dbReference type="ARBA" id="ARBA00022692"/>
    </source>
</evidence>
<dbReference type="Pfam" id="PF01292">
    <property type="entry name" value="Ni_hydr_CYTB"/>
    <property type="match status" value="1"/>
</dbReference>
<sequence length="220" mass="24786">MKSKSTLVWDWPVRVSHWLMALLFTGLIVSGKSDGQYIEYHFYMGYGLSAVVIARVLYGFYGSYYARFQQFIKGPKAVADYLVSVLKDKPRAHLGHNPLGGWMVLVLLGALTIQWTTGLFSSDDIFWFGPFNGMVSEDLVGELVSIHRQLPDILIGLVALHIAAVFYHEVRLKERLAHAMVNGKKPYQKAAVLVATPRWGVIFSLFIGLVWLAALWLMPI</sequence>
<dbReference type="Gene3D" id="1.20.950.20">
    <property type="entry name" value="Transmembrane di-heme cytochromes, Chain C"/>
    <property type="match status" value="1"/>
</dbReference>
<keyword evidence="4 6" id="KW-1133">Transmembrane helix</keyword>
<keyword evidence="2" id="KW-1003">Cell membrane</keyword>
<evidence type="ECO:0000256" key="5">
    <source>
        <dbReference type="ARBA" id="ARBA00023136"/>
    </source>
</evidence>
<evidence type="ECO:0000313" key="9">
    <source>
        <dbReference type="Proteomes" id="UP000679722"/>
    </source>
</evidence>
<feature type="transmembrane region" description="Helical" evidence="6">
    <location>
        <begin position="12"/>
        <end position="31"/>
    </location>
</feature>
<proteinExistence type="predicted"/>
<dbReference type="InterPro" id="IPR051542">
    <property type="entry name" value="Hydrogenase_cytochrome"/>
</dbReference>
<dbReference type="RefSeq" id="WP_211534959.1">
    <property type="nucleotide sequence ID" value="NZ_JAGSSV010000001.1"/>
</dbReference>
<feature type="transmembrane region" description="Helical" evidence="6">
    <location>
        <begin position="191"/>
        <end position="218"/>
    </location>
</feature>
<feature type="transmembrane region" description="Helical" evidence="6">
    <location>
        <begin position="43"/>
        <end position="66"/>
    </location>
</feature>
<comment type="caution">
    <text evidence="8">The sequence shown here is derived from an EMBL/GenBank/DDBJ whole genome shotgun (WGS) entry which is preliminary data.</text>
</comment>
<comment type="subcellular location">
    <subcellularLocation>
        <location evidence="1">Cell membrane</location>
        <topology evidence="1">Multi-pass membrane protein</topology>
    </subcellularLocation>
</comment>
<feature type="transmembrane region" description="Helical" evidence="6">
    <location>
        <begin position="153"/>
        <end position="170"/>
    </location>
</feature>
<gene>
    <name evidence="8" type="ORF">J9B83_01580</name>
</gene>
<keyword evidence="5 6" id="KW-0472">Membrane</keyword>
<dbReference type="PANTHER" id="PTHR30485:SF2">
    <property type="entry name" value="BLL0597 PROTEIN"/>
    <property type="match status" value="1"/>
</dbReference>
<dbReference type="InterPro" id="IPR016174">
    <property type="entry name" value="Di-haem_cyt_TM"/>
</dbReference>
<dbReference type="InterPro" id="IPR011577">
    <property type="entry name" value="Cyt_b561_bac/Ni-Hgenase"/>
</dbReference>
<feature type="transmembrane region" description="Helical" evidence="6">
    <location>
        <begin position="99"/>
        <end position="120"/>
    </location>
</feature>
<evidence type="ECO:0000256" key="4">
    <source>
        <dbReference type="ARBA" id="ARBA00022989"/>
    </source>
</evidence>
<keyword evidence="3 6" id="KW-0812">Transmembrane</keyword>
<dbReference type="SUPFAM" id="SSF81342">
    <property type="entry name" value="Transmembrane di-heme cytochromes"/>
    <property type="match status" value="1"/>
</dbReference>
<reference evidence="9" key="1">
    <citation type="submission" date="2023-07" db="EMBL/GenBank/DDBJ databases">
        <title>Marinomonas vulgaris A79, complete genome.</title>
        <authorList>
            <person name="Ying J.-J."/>
        </authorList>
    </citation>
    <scope>NUCLEOTIDE SEQUENCE [LARGE SCALE GENOMIC DNA]</scope>
    <source>
        <strain evidence="9">A79</strain>
    </source>
</reference>
<accession>A0ABS5H8G7</accession>
<organism evidence="8 9">
    <name type="scientific">Marinomonas vulgaris</name>
    <dbReference type="NCBI Taxonomy" id="2823372"/>
    <lineage>
        <taxon>Bacteria</taxon>
        <taxon>Pseudomonadati</taxon>
        <taxon>Pseudomonadota</taxon>
        <taxon>Gammaproteobacteria</taxon>
        <taxon>Oceanospirillales</taxon>
        <taxon>Oceanospirillaceae</taxon>
        <taxon>Marinomonas</taxon>
    </lineage>
</organism>
<evidence type="ECO:0000259" key="7">
    <source>
        <dbReference type="Pfam" id="PF01292"/>
    </source>
</evidence>
<name>A0ABS5H8G7_9GAMM</name>
<evidence type="ECO:0000256" key="1">
    <source>
        <dbReference type="ARBA" id="ARBA00004651"/>
    </source>
</evidence>
<dbReference type="Proteomes" id="UP000679722">
    <property type="component" value="Unassembled WGS sequence"/>
</dbReference>
<feature type="domain" description="Cytochrome b561 bacterial/Ni-hydrogenase" evidence="7">
    <location>
        <begin position="8"/>
        <end position="183"/>
    </location>
</feature>
<dbReference type="PANTHER" id="PTHR30485">
    <property type="entry name" value="NI/FE-HYDROGENASE 1 B-TYPE CYTOCHROME SUBUNIT"/>
    <property type="match status" value="1"/>
</dbReference>
<evidence type="ECO:0000256" key="2">
    <source>
        <dbReference type="ARBA" id="ARBA00022475"/>
    </source>
</evidence>
<evidence type="ECO:0000256" key="6">
    <source>
        <dbReference type="SAM" id="Phobius"/>
    </source>
</evidence>
<protein>
    <submittedName>
        <fullName evidence="8">Cytochrome b/b6 domain-containing protein</fullName>
    </submittedName>
</protein>
<evidence type="ECO:0000313" key="8">
    <source>
        <dbReference type="EMBL" id="MBR7887614.1"/>
    </source>
</evidence>
<dbReference type="EMBL" id="JAGSSV010000001">
    <property type="protein sequence ID" value="MBR7887614.1"/>
    <property type="molecule type" value="Genomic_DNA"/>
</dbReference>
<keyword evidence="9" id="KW-1185">Reference proteome</keyword>